<evidence type="ECO:0000256" key="3">
    <source>
        <dbReference type="ARBA" id="ARBA00022491"/>
    </source>
</evidence>
<dbReference type="SMART" id="SM00543">
    <property type="entry name" value="MIF4G"/>
    <property type="match status" value="1"/>
</dbReference>
<dbReference type="OrthoDB" id="514777at2759"/>
<reference evidence="15" key="1">
    <citation type="submission" date="2021-01" db="UniProtKB">
        <authorList>
            <consortium name="EnsemblMetazoa"/>
        </authorList>
    </citation>
    <scope>IDENTIFICATION</scope>
</reference>
<dbReference type="GO" id="GO:0003729">
    <property type="term" value="F:mRNA binding"/>
    <property type="evidence" value="ECO:0007669"/>
    <property type="project" value="TreeGrafter"/>
</dbReference>
<dbReference type="Proteomes" id="UP000594260">
    <property type="component" value="Unplaced"/>
</dbReference>
<comment type="similarity">
    <text evidence="1">Belongs to the eukaryotic initiation factor 4G family.</text>
</comment>
<keyword evidence="3" id="KW-0678">Repressor</keyword>
<keyword evidence="9" id="KW-0007">Acetylation</keyword>
<proteinExistence type="inferred from homology"/>
<dbReference type="InParanoid" id="A0A7M7MF78"/>
<dbReference type="EnsemblMetazoa" id="XM_022801694">
    <property type="protein sequence ID" value="XP_022657429"/>
    <property type="gene ID" value="LOC111248777"/>
</dbReference>
<evidence type="ECO:0000256" key="4">
    <source>
        <dbReference type="ARBA" id="ARBA00022499"/>
    </source>
</evidence>
<dbReference type="PANTHER" id="PTHR23253">
    <property type="entry name" value="EUKARYOTIC TRANSLATION INITIATION FACTOR 4 GAMMA"/>
    <property type="match status" value="1"/>
</dbReference>
<comment type="function">
    <text evidence="10">Appears to play a role in the switch from cap-dependent to IRES-mediated translation during mitosis, apoptosis and viral infection. Cleaved by some caspases and viral proteases.</text>
</comment>
<protein>
    <recommendedName>
        <fullName evidence="11">Eukaryotic translation initiation factor 4 gamma 2</fullName>
    </recommendedName>
</protein>
<dbReference type="KEGG" id="vde:111248777"/>
<evidence type="ECO:0000313" key="16">
    <source>
        <dbReference type="Proteomes" id="UP000594260"/>
    </source>
</evidence>
<evidence type="ECO:0000256" key="10">
    <source>
        <dbReference type="ARBA" id="ARBA00037759"/>
    </source>
</evidence>
<dbReference type="SMART" id="SM00515">
    <property type="entry name" value="eIF5C"/>
    <property type="match status" value="1"/>
</dbReference>
<evidence type="ECO:0000256" key="12">
    <source>
        <dbReference type="ARBA" id="ARBA00046720"/>
    </source>
</evidence>
<comment type="subunit">
    <text evidence="12">Interacts with the serine/threonine protein kinases MKNK1 and MKNK2. Binds EIF4A and EIF3. Interacts with MIF4GD. Interacts with DAZAP2.</text>
</comment>
<dbReference type="GeneID" id="111248777"/>
<evidence type="ECO:0000313" key="15">
    <source>
        <dbReference type="EnsemblMetazoa" id="XP_022657429"/>
    </source>
</evidence>
<dbReference type="PROSITE" id="PS51363">
    <property type="entry name" value="W2"/>
    <property type="match status" value="1"/>
</dbReference>
<feature type="region of interest" description="Disordered" evidence="13">
    <location>
        <begin position="182"/>
        <end position="330"/>
    </location>
</feature>
<dbReference type="GO" id="GO:0006417">
    <property type="term" value="P:regulation of translation"/>
    <property type="evidence" value="ECO:0007669"/>
    <property type="project" value="UniProtKB-KW"/>
</dbReference>
<organism evidence="15 16">
    <name type="scientific">Varroa destructor</name>
    <name type="common">Honeybee mite</name>
    <dbReference type="NCBI Taxonomy" id="109461"/>
    <lineage>
        <taxon>Eukaryota</taxon>
        <taxon>Metazoa</taxon>
        <taxon>Ecdysozoa</taxon>
        <taxon>Arthropoda</taxon>
        <taxon>Chelicerata</taxon>
        <taxon>Arachnida</taxon>
        <taxon>Acari</taxon>
        <taxon>Parasitiformes</taxon>
        <taxon>Mesostigmata</taxon>
        <taxon>Gamasina</taxon>
        <taxon>Dermanyssoidea</taxon>
        <taxon>Varroidae</taxon>
        <taxon>Varroa</taxon>
    </lineage>
</organism>
<keyword evidence="5" id="KW-0396">Initiation factor</keyword>
<evidence type="ECO:0000256" key="13">
    <source>
        <dbReference type="SAM" id="MobiDB-lite"/>
    </source>
</evidence>
<sequence>MYASLCKTLCEHAPNFDPPPANTFRRLLLAKCQDEFDNRKRALQDAPANSEQRTIAKHKMLGNMRLIGELGKLGLLHEKILHECLQTLLRGKRQEDVDLECLCHMVRTVGARLDTAKGRPLVDQYFERMVKLYSQEGLSSRIKFMLQDVCELRRDGWMPRRRAIGNLQQPTTLAHIRNQVMPPPPPHVRHSQPLQGHSGAGHDHPLHGRGPHGPHRHRDNAMNPLGNPHDDIFNTPVAPLKKSIVSSTGPATNDYFDLFDTSKPTSMMGSTGRDNRDRDNRSSHGRFGGGHSGIHNGHHNHRDGGPGHRDGPFNNHNGPRNNNQGGNVGLHIPARLLKKPLPQQVEEMSLRPHAAPSLLKPKVMPPPGAQLLGGNALSSLSHPLSAHSSPSTLQAVSVKPTVAAAPLPVKTETKPRATKAEFLEKVQRLLDEHKSNPDMACDEFAKLDIPKKFVNEILVAVSQDVMKEEDPVSIDILEQLVTRFAPNGAADTLAPVMLKLPATKRAGQLAAELVARLLHSGTLDLADVAQWTDVTSVSDDSAPWILTVLQLLLAREGEEALAARCRGVSLLPHLPPAARNKDELAALLERHGLACLQLLSVRLERQMAGCLPSVEALKAFLEGLDDTTRQSPEFVLALVTAALRSASSSNNGDQAAELTALRALCPQLRSYCAKQQGMWALYAAQELWATMNCPRGVLLQWFNLFYEEDIVEEAEFMRWKEDVEHTNMFACKGQALFQLNSWLTWLQEAEDEEEDEADE</sequence>
<dbReference type="OMA" id="FNGHMAN"/>
<dbReference type="InterPro" id="IPR016024">
    <property type="entry name" value="ARM-type_fold"/>
</dbReference>
<feature type="region of interest" description="Disordered" evidence="13">
    <location>
        <begin position="357"/>
        <end position="376"/>
    </location>
</feature>
<keyword evidence="6" id="KW-0832">Ubl conjugation</keyword>
<evidence type="ECO:0000256" key="5">
    <source>
        <dbReference type="ARBA" id="ARBA00022540"/>
    </source>
</evidence>
<feature type="compositionally biased region" description="Basic residues" evidence="13">
    <location>
        <begin position="207"/>
        <end position="218"/>
    </location>
</feature>
<keyword evidence="4" id="KW-1017">Isopeptide bond</keyword>
<evidence type="ECO:0000256" key="2">
    <source>
        <dbReference type="ARBA" id="ARBA00022481"/>
    </source>
</evidence>
<dbReference type="SUPFAM" id="SSF48371">
    <property type="entry name" value="ARM repeat"/>
    <property type="match status" value="2"/>
</dbReference>
<feature type="compositionally biased region" description="Basic and acidic residues" evidence="13">
    <location>
        <begin position="302"/>
        <end position="311"/>
    </location>
</feature>
<dbReference type="PANTHER" id="PTHR23253:SF9">
    <property type="entry name" value="EUKARYOTIC TRANSLATION INITIATION FACTOR 4 GAMMA 2"/>
    <property type="match status" value="1"/>
</dbReference>
<evidence type="ECO:0000256" key="7">
    <source>
        <dbReference type="ARBA" id="ARBA00022845"/>
    </source>
</evidence>
<name>A0A7M7MF78_VARDE</name>
<keyword evidence="8" id="KW-0648">Protein biosynthesis</keyword>
<dbReference type="GO" id="GO:0003743">
    <property type="term" value="F:translation initiation factor activity"/>
    <property type="evidence" value="ECO:0007669"/>
    <property type="project" value="UniProtKB-KW"/>
</dbReference>
<evidence type="ECO:0000259" key="14">
    <source>
        <dbReference type="PROSITE" id="PS51363"/>
    </source>
</evidence>
<dbReference type="Pfam" id="PF02854">
    <property type="entry name" value="MIF4G"/>
    <property type="match status" value="1"/>
</dbReference>
<feature type="compositionally biased region" description="Basic and acidic residues" evidence="13">
    <location>
        <begin position="273"/>
        <end position="282"/>
    </location>
</feature>
<dbReference type="InterPro" id="IPR003890">
    <property type="entry name" value="MIF4G-like_typ-3"/>
</dbReference>
<dbReference type="Gene3D" id="1.25.40.180">
    <property type="match status" value="3"/>
</dbReference>
<dbReference type="GO" id="GO:0016281">
    <property type="term" value="C:eukaryotic translation initiation factor 4F complex"/>
    <property type="evidence" value="ECO:0007669"/>
    <property type="project" value="TreeGrafter"/>
</dbReference>
<evidence type="ECO:0000256" key="8">
    <source>
        <dbReference type="ARBA" id="ARBA00022917"/>
    </source>
</evidence>
<keyword evidence="2" id="KW-0488">Methylation</keyword>
<dbReference type="AlphaFoldDB" id="A0A7M7MF78"/>
<feature type="compositionally biased region" description="Low complexity" evidence="13">
    <location>
        <begin position="312"/>
        <end position="325"/>
    </location>
</feature>
<dbReference type="InterPro" id="IPR003307">
    <property type="entry name" value="W2_domain"/>
</dbReference>
<feature type="domain" description="W2" evidence="14">
    <location>
        <begin position="589"/>
        <end position="756"/>
    </location>
</feature>
<keyword evidence="7" id="KW-0810">Translation regulation</keyword>
<evidence type="ECO:0000256" key="9">
    <source>
        <dbReference type="ARBA" id="ARBA00022990"/>
    </source>
</evidence>
<keyword evidence="16" id="KW-1185">Reference proteome</keyword>
<evidence type="ECO:0000256" key="1">
    <source>
        <dbReference type="ARBA" id="ARBA00005775"/>
    </source>
</evidence>
<evidence type="ECO:0000256" key="11">
    <source>
        <dbReference type="ARBA" id="ARBA00040449"/>
    </source>
</evidence>
<dbReference type="RefSeq" id="XP_022657429.1">
    <property type="nucleotide sequence ID" value="XM_022801694.1"/>
</dbReference>
<dbReference type="Pfam" id="PF02020">
    <property type="entry name" value="W2"/>
    <property type="match status" value="1"/>
</dbReference>
<accession>A0A7M7MF78</accession>
<evidence type="ECO:0000256" key="6">
    <source>
        <dbReference type="ARBA" id="ARBA00022843"/>
    </source>
</evidence>
<dbReference type="CDD" id="cd11559">
    <property type="entry name" value="W2_eIF4G1_like"/>
    <property type="match status" value="1"/>
</dbReference>
<dbReference type="FunCoup" id="A0A7M7MF78">
    <property type="interactions" value="1331"/>
</dbReference>